<evidence type="ECO:0000256" key="1">
    <source>
        <dbReference type="SAM" id="MobiDB-lite"/>
    </source>
</evidence>
<proteinExistence type="predicted"/>
<gene>
    <name evidence="3" type="ORF">D187_009484</name>
</gene>
<dbReference type="InterPro" id="IPR045997">
    <property type="entry name" value="DUF5953"/>
</dbReference>
<dbReference type="EMBL" id="ANAH02000073">
    <property type="protein sequence ID" value="EPX55275.1"/>
    <property type="molecule type" value="Genomic_DNA"/>
</dbReference>
<comment type="caution">
    <text evidence="3">The sequence shown here is derived from an EMBL/GenBank/DDBJ whole genome shotgun (WGS) entry which is preliminary data.</text>
</comment>
<keyword evidence="4" id="KW-1185">Reference proteome</keyword>
<keyword evidence="2" id="KW-0472">Membrane</keyword>
<sequence>MDWDPRYANLQRAAKLPWTDGGRCAVREASEPWPVLAERCYQALDHDRLEFHDLTGRCSVASAGAAAMGLGVCVLAAPEIIVGAVVVAGVVVVGFAISEALEAYEKRGRPQVRPGAEMTEKRKKMTLIVYAPALVGDDSRPVAVVHGMERVFPGPRLGWTTSLDGQRTLLANRDAWLAQQRMDREFPLLHNGDERAFVSVYGTEAPATSSPGGQAQLEIHAKLPLSPEGIAAAADVLEAVAETARAYWGHATPSKASLDIARQTKNRPDDLEPPPRGLPMIKSPGAMRSPEIPHRLGWLSYWSAAAARAIGFPDPSRDAELLSRSRRTATGGWVVQLTDAPLDLDNPAHLDALKRAYERFPEIGGRSAS</sequence>
<evidence type="ECO:0000313" key="3">
    <source>
        <dbReference type="EMBL" id="EPX55275.1"/>
    </source>
</evidence>
<evidence type="ECO:0000256" key="2">
    <source>
        <dbReference type="SAM" id="Phobius"/>
    </source>
</evidence>
<keyword evidence="2" id="KW-1133">Transmembrane helix</keyword>
<organism evidence="3 4">
    <name type="scientific">Cystobacter fuscus (strain ATCC 25194 / DSM 2262 / NBRC 100088 / M29)</name>
    <dbReference type="NCBI Taxonomy" id="1242864"/>
    <lineage>
        <taxon>Bacteria</taxon>
        <taxon>Pseudomonadati</taxon>
        <taxon>Myxococcota</taxon>
        <taxon>Myxococcia</taxon>
        <taxon>Myxococcales</taxon>
        <taxon>Cystobacterineae</taxon>
        <taxon>Archangiaceae</taxon>
        <taxon>Cystobacter</taxon>
    </lineage>
</organism>
<evidence type="ECO:0000313" key="4">
    <source>
        <dbReference type="Proteomes" id="UP000011682"/>
    </source>
</evidence>
<protein>
    <submittedName>
        <fullName evidence="3">Uncharacterized protein</fullName>
    </submittedName>
</protein>
<reference evidence="3" key="1">
    <citation type="submission" date="2013-05" db="EMBL/GenBank/DDBJ databases">
        <title>Genome assembly of Cystobacter fuscus DSM 2262.</title>
        <authorList>
            <person name="Sharma G."/>
            <person name="Khatri I."/>
            <person name="Kaur C."/>
            <person name="Mayilraj S."/>
            <person name="Subramanian S."/>
        </authorList>
    </citation>
    <scope>NUCLEOTIDE SEQUENCE [LARGE SCALE GENOMIC DNA]</scope>
    <source>
        <strain evidence="3">DSM 2262</strain>
    </source>
</reference>
<name>S9NT28_CYSF2</name>
<keyword evidence="2" id="KW-0812">Transmembrane</keyword>
<accession>S9NT28</accession>
<dbReference type="AlphaFoldDB" id="S9NT28"/>
<feature type="region of interest" description="Disordered" evidence="1">
    <location>
        <begin position="265"/>
        <end position="286"/>
    </location>
</feature>
<feature type="transmembrane region" description="Helical" evidence="2">
    <location>
        <begin position="80"/>
        <end position="101"/>
    </location>
</feature>
<dbReference type="Pfam" id="PF19378">
    <property type="entry name" value="DUF5953"/>
    <property type="match status" value="1"/>
</dbReference>
<dbReference type="Proteomes" id="UP000011682">
    <property type="component" value="Unassembled WGS sequence"/>
</dbReference>